<gene>
    <name evidence="1" type="ORF">H9Q81_02525</name>
</gene>
<proteinExistence type="predicted"/>
<dbReference type="Proteomes" id="UP000515913">
    <property type="component" value="Chromosome"/>
</dbReference>
<reference evidence="1 2" key="1">
    <citation type="submission" date="2020-08" db="EMBL/GenBank/DDBJ databases">
        <authorList>
            <person name="Liu C."/>
            <person name="Sun Q."/>
        </authorList>
    </citation>
    <scope>NUCLEOTIDE SEQUENCE [LARGE SCALE GENOMIC DNA]</scope>
    <source>
        <strain evidence="1 2">NSJ-57</strain>
    </source>
</reference>
<dbReference type="SUPFAM" id="SSF48452">
    <property type="entry name" value="TPR-like"/>
    <property type="match status" value="1"/>
</dbReference>
<dbReference type="RefSeq" id="WP_101474952.1">
    <property type="nucleotide sequence ID" value="NZ_CP060637.1"/>
</dbReference>
<sequence length="411" mass="48296">MFLSPEEKLLSLRKKYKITQGELVGDDITRVFLGMIEIGKRSLTEKTAKLLCKNFHKILSSQGIKDKISLEELMKTREQQAIEFLNNMLLSEIDISDDNLWIIEEALYELAPKERSIFCEKLYDRFKNRQRYKLAKEYLLKSFHGVRKISDLKRKLKDIFFLCEQINDPECAVCTYRRFSSWLEKEKLNSDTEELKYSYAQALIEVKEYDEAMKIARYLAKKTKNDNTLFIARNLIARIYKEQGKIEDSVKEYTSLAKGRSSQDKCITYCKVIKIGMELDDNELIKKYYEKCKDNFGEHGEHNNPENLVVLFTLARAAKLLGKIKDAKSYYMEALVIGRLIKGMEKERVTIIGELFDVVDKSDFFSVQSIETEYAELLNITKDYKPAIKILNYYQKYMPDELNKKFEVFTK</sequence>
<dbReference type="Gene3D" id="1.25.40.10">
    <property type="entry name" value="Tetratricopeptide repeat domain"/>
    <property type="match status" value="1"/>
</dbReference>
<evidence type="ECO:0000313" key="1">
    <source>
        <dbReference type="EMBL" id="QNM15734.1"/>
    </source>
</evidence>
<name>A0A7G9GY52_9FUSO</name>
<evidence type="ECO:0008006" key="3">
    <source>
        <dbReference type="Google" id="ProtNLM"/>
    </source>
</evidence>
<evidence type="ECO:0000313" key="2">
    <source>
        <dbReference type="Proteomes" id="UP000515913"/>
    </source>
</evidence>
<protein>
    <recommendedName>
        <fullName evidence="3">Tetratricopeptide repeat protein</fullName>
    </recommendedName>
</protein>
<dbReference type="InterPro" id="IPR011990">
    <property type="entry name" value="TPR-like_helical_dom_sf"/>
</dbReference>
<accession>A0A7G9GY52</accession>
<dbReference type="AlphaFoldDB" id="A0A7G9GY52"/>
<keyword evidence="2" id="KW-1185">Reference proteome</keyword>
<dbReference type="EMBL" id="CP060637">
    <property type="protein sequence ID" value="QNM15734.1"/>
    <property type="molecule type" value="Genomic_DNA"/>
</dbReference>
<dbReference type="KEGG" id="fho:H9Q81_02525"/>
<organism evidence="1 2">
    <name type="scientific">Fusobacterium hominis</name>
    <dbReference type="NCBI Taxonomy" id="2764326"/>
    <lineage>
        <taxon>Bacteria</taxon>
        <taxon>Fusobacteriati</taxon>
        <taxon>Fusobacteriota</taxon>
        <taxon>Fusobacteriia</taxon>
        <taxon>Fusobacteriales</taxon>
        <taxon>Fusobacteriaceae</taxon>
        <taxon>Fusobacterium</taxon>
    </lineage>
</organism>